<dbReference type="EMBL" id="RKMK01000016">
    <property type="protein sequence ID" value="RXG95264.1"/>
    <property type="molecule type" value="Genomic_DNA"/>
</dbReference>
<comment type="caution">
    <text evidence="1">The sequence shown here is derived from an EMBL/GenBank/DDBJ whole genome shotgun (WGS) entry which is preliminary data.</text>
</comment>
<dbReference type="AlphaFoldDB" id="A0A4Q0QMC4"/>
<organism evidence="1 2">
    <name type="scientific">Bradyrhizobium zhanjiangense</name>
    <dbReference type="NCBI Taxonomy" id="1325107"/>
    <lineage>
        <taxon>Bacteria</taxon>
        <taxon>Pseudomonadati</taxon>
        <taxon>Pseudomonadota</taxon>
        <taxon>Alphaproteobacteria</taxon>
        <taxon>Hyphomicrobiales</taxon>
        <taxon>Nitrobacteraceae</taxon>
        <taxon>Bradyrhizobium</taxon>
    </lineage>
</organism>
<reference evidence="1 2" key="1">
    <citation type="submission" date="2018-11" db="EMBL/GenBank/DDBJ databases">
        <title>Bradyrhizobium sp. nov., isolated from effective nodules of peanut in China.</title>
        <authorList>
            <person name="Li Y."/>
        </authorList>
    </citation>
    <scope>NUCLEOTIDE SEQUENCE [LARGE SCALE GENOMIC DNA]</scope>
    <source>
        <strain evidence="1 2">CCBAU 51770</strain>
    </source>
</reference>
<dbReference type="Proteomes" id="UP000290174">
    <property type="component" value="Unassembled WGS sequence"/>
</dbReference>
<gene>
    <name evidence="1" type="ORF">EAS61_19095</name>
</gene>
<accession>A0A4Q0QMC4</accession>
<proteinExistence type="predicted"/>
<sequence>MTTDRTDRMKALSKLVLGIVRRCSDRCNVDRAGGRCRLSEVRHNEFRLTYSRCDDDDQTSTLGVRFDGKTFLHVEWTAEKVLRTSYRPGDWEALLLRYDRAPVLAGSTGRKDAC</sequence>
<evidence type="ECO:0000313" key="1">
    <source>
        <dbReference type="EMBL" id="RXG95264.1"/>
    </source>
</evidence>
<name>A0A4Q0QMC4_9BRAD</name>
<protein>
    <submittedName>
        <fullName evidence="1">Uncharacterized protein</fullName>
    </submittedName>
</protein>
<dbReference type="RefSeq" id="WP_128931885.1">
    <property type="nucleotide sequence ID" value="NZ_CP022221.1"/>
</dbReference>
<evidence type="ECO:0000313" key="2">
    <source>
        <dbReference type="Proteomes" id="UP000290174"/>
    </source>
</evidence>